<dbReference type="Pfam" id="PF10882">
    <property type="entry name" value="bPH_5"/>
    <property type="match status" value="1"/>
</dbReference>
<dbReference type="Proteomes" id="UP001623660">
    <property type="component" value="Unassembled WGS sequence"/>
</dbReference>
<evidence type="ECO:0000313" key="3">
    <source>
        <dbReference type="EMBL" id="MFL0195835.1"/>
    </source>
</evidence>
<proteinExistence type="predicted"/>
<gene>
    <name evidence="3" type="ORF">ACJDU8_09705</name>
</gene>
<sequence length="295" mass="34304">MKTYKSVKGIGVYLILSIAIIYNILLMFLIYYVDSYELFILLNVTLIAINVYQFYYIIICATLKYSVDEDNLYIISMLKFKNGKIPFADIEMYQKSTGHIKGVKVSGYGKNKFAIGRSFIHKIGITHMFITSTQNVIYLKTGTVSYALSPENFHEFEIELNKRNIVYSEWENKLNKVSNLNKRQKFFIPIIITAIIIIILTFNPIMLYLCGSLPDKMPLSFQPDFSAVKFGTGRQFAFKQMTYGLLNMGVLFCMYYAGYIYSKYDEKTSYKFLYIALVVSVFFLAMQIKILYTFR</sequence>
<feature type="transmembrane region" description="Helical" evidence="1">
    <location>
        <begin position="272"/>
        <end position="292"/>
    </location>
</feature>
<evidence type="ECO:0000313" key="4">
    <source>
        <dbReference type="Proteomes" id="UP001623660"/>
    </source>
</evidence>
<evidence type="ECO:0000256" key="1">
    <source>
        <dbReference type="SAM" id="Phobius"/>
    </source>
</evidence>
<feature type="domain" description="Bacterial Pleckstrin homology" evidence="2">
    <location>
        <begin position="64"/>
        <end position="163"/>
    </location>
</feature>
<keyword evidence="1" id="KW-1133">Transmembrane helix</keyword>
<dbReference type="InterPro" id="IPR027783">
    <property type="entry name" value="Bacterial_PH-related"/>
</dbReference>
<keyword evidence="1" id="KW-0812">Transmembrane</keyword>
<feature type="transmembrane region" description="Helical" evidence="1">
    <location>
        <begin position="38"/>
        <end position="58"/>
    </location>
</feature>
<reference evidence="3 4" key="1">
    <citation type="submission" date="2024-11" db="EMBL/GenBank/DDBJ databases">
        <authorList>
            <person name="Heng Y.C."/>
            <person name="Lim A.C.H."/>
            <person name="Lee J.K.Y."/>
            <person name="Kittelmann S."/>
        </authorList>
    </citation>
    <scope>NUCLEOTIDE SEQUENCE [LARGE SCALE GENOMIC DNA]</scope>
    <source>
        <strain evidence="3 4">WILCCON 0269</strain>
    </source>
</reference>
<keyword evidence="4" id="KW-1185">Reference proteome</keyword>
<comment type="caution">
    <text evidence="3">The sequence shown here is derived from an EMBL/GenBank/DDBJ whole genome shotgun (WGS) entry which is preliminary data.</text>
</comment>
<evidence type="ECO:0000259" key="2">
    <source>
        <dbReference type="Pfam" id="PF10882"/>
    </source>
</evidence>
<feature type="transmembrane region" description="Helical" evidence="1">
    <location>
        <begin position="12"/>
        <end position="32"/>
    </location>
</feature>
<accession>A0ABW8SIJ6</accession>
<keyword evidence="1" id="KW-0472">Membrane</keyword>
<dbReference type="EMBL" id="JBJHZX010000012">
    <property type="protein sequence ID" value="MFL0195835.1"/>
    <property type="molecule type" value="Genomic_DNA"/>
</dbReference>
<dbReference type="RefSeq" id="WP_406791952.1">
    <property type="nucleotide sequence ID" value="NZ_JBJHZX010000012.1"/>
</dbReference>
<feature type="transmembrane region" description="Helical" evidence="1">
    <location>
        <begin position="241"/>
        <end position="260"/>
    </location>
</feature>
<feature type="transmembrane region" description="Helical" evidence="1">
    <location>
        <begin position="186"/>
        <end position="209"/>
    </location>
</feature>
<name>A0ABW8SIJ6_9CLOT</name>
<organism evidence="3 4">
    <name type="scientific">Candidatus Clostridium eludens</name>
    <dbReference type="NCBI Taxonomy" id="3381663"/>
    <lineage>
        <taxon>Bacteria</taxon>
        <taxon>Bacillati</taxon>
        <taxon>Bacillota</taxon>
        <taxon>Clostridia</taxon>
        <taxon>Eubacteriales</taxon>
        <taxon>Clostridiaceae</taxon>
        <taxon>Clostridium</taxon>
    </lineage>
</organism>
<protein>
    <submittedName>
        <fullName evidence="3">PH domain-containing protein</fullName>
    </submittedName>
</protein>